<evidence type="ECO:0000313" key="3">
    <source>
        <dbReference type="Proteomes" id="UP001172457"/>
    </source>
</evidence>
<evidence type="ECO:0000313" key="2">
    <source>
        <dbReference type="EMBL" id="KAJ9544432.1"/>
    </source>
</evidence>
<dbReference type="AlphaFoldDB" id="A0AA38W0C3"/>
<dbReference type="EMBL" id="JARYMX010000006">
    <property type="protein sequence ID" value="KAJ9544432.1"/>
    <property type="molecule type" value="Genomic_DNA"/>
</dbReference>
<dbReference type="InterPro" id="IPR005162">
    <property type="entry name" value="Retrotrans_gag_dom"/>
</dbReference>
<name>A0AA38W0C3_9ASTR</name>
<dbReference type="Pfam" id="PF03732">
    <property type="entry name" value="Retrotrans_gag"/>
    <property type="match status" value="1"/>
</dbReference>
<organism evidence="2 3">
    <name type="scientific">Centaurea solstitialis</name>
    <name type="common">yellow star-thistle</name>
    <dbReference type="NCBI Taxonomy" id="347529"/>
    <lineage>
        <taxon>Eukaryota</taxon>
        <taxon>Viridiplantae</taxon>
        <taxon>Streptophyta</taxon>
        <taxon>Embryophyta</taxon>
        <taxon>Tracheophyta</taxon>
        <taxon>Spermatophyta</taxon>
        <taxon>Magnoliopsida</taxon>
        <taxon>eudicotyledons</taxon>
        <taxon>Gunneridae</taxon>
        <taxon>Pentapetalae</taxon>
        <taxon>asterids</taxon>
        <taxon>campanulids</taxon>
        <taxon>Asterales</taxon>
        <taxon>Asteraceae</taxon>
        <taxon>Carduoideae</taxon>
        <taxon>Cardueae</taxon>
        <taxon>Centaureinae</taxon>
        <taxon>Centaurea</taxon>
    </lineage>
</organism>
<sequence length="257" mass="28734">MFEEQFAPQIEKERVTGEFLRLTQTTESVNEIIGQFLEKSLFCPDYVNNKKMKMYRYMRVLRQDMKEFVATAMCTSFNQMVEVARARELYLDEQQGSKRKVEQAQVSAQSYKGLKSDGKKGYSRSQEPRLWNCTEDLLPLLSAMAHQATMPKLAEAPVQAPAHTTLRITDGTTGKKGGSSSSHGRAFQVMAVETKTSTDVVTGIAVEEVRVVEDVFRGCVIEIFGVKFKINLIPIPMNGVNVVVGFVGDLCVQTRSG</sequence>
<gene>
    <name evidence="2" type="ORF">OSB04_024139</name>
</gene>
<proteinExistence type="predicted"/>
<protein>
    <recommendedName>
        <fullName evidence="1">Retrotransposon gag domain-containing protein</fullName>
    </recommendedName>
</protein>
<accession>A0AA38W0C3</accession>
<evidence type="ECO:0000259" key="1">
    <source>
        <dbReference type="Pfam" id="PF03732"/>
    </source>
</evidence>
<reference evidence="2" key="1">
    <citation type="submission" date="2023-03" db="EMBL/GenBank/DDBJ databases">
        <title>Chromosome-scale reference genome and RAD-based genetic map of yellow starthistle (Centaurea solstitialis) reveal putative structural variation and QTLs associated with invader traits.</title>
        <authorList>
            <person name="Reatini B."/>
            <person name="Cang F.A."/>
            <person name="Jiang Q."/>
            <person name="Mckibben M.T.W."/>
            <person name="Barker M.S."/>
            <person name="Rieseberg L.H."/>
            <person name="Dlugosch K.M."/>
        </authorList>
    </citation>
    <scope>NUCLEOTIDE SEQUENCE</scope>
    <source>
        <strain evidence="2">CAN-66</strain>
        <tissue evidence="2">Leaf</tissue>
    </source>
</reference>
<dbReference type="Proteomes" id="UP001172457">
    <property type="component" value="Chromosome 6"/>
</dbReference>
<comment type="caution">
    <text evidence="2">The sequence shown here is derived from an EMBL/GenBank/DDBJ whole genome shotgun (WGS) entry which is preliminary data.</text>
</comment>
<feature type="domain" description="Retrotransposon gag" evidence="1">
    <location>
        <begin position="2"/>
        <end position="62"/>
    </location>
</feature>
<keyword evidence="3" id="KW-1185">Reference proteome</keyword>